<comment type="cofactor">
    <cofactor evidence="1">
        <name>Fe(2+)</name>
        <dbReference type="ChEBI" id="CHEBI:29033"/>
    </cofactor>
</comment>
<evidence type="ECO:0000313" key="4">
    <source>
        <dbReference type="Proteomes" id="UP000001595"/>
    </source>
</evidence>
<proteinExistence type="predicted"/>
<dbReference type="FunFam" id="2.60.120.590:FF:000036">
    <property type="entry name" value="AlkB homolog 3, alpha-ketoglutarate-dependent dioxygenase"/>
    <property type="match status" value="1"/>
</dbReference>
<accession>A0A8I5UV43</accession>
<gene>
    <name evidence="3" type="primary">ALKBH3</name>
</gene>
<dbReference type="SUPFAM" id="SSF51197">
    <property type="entry name" value="Clavaminate synthase-like"/>
    <property type="match status" value="1"/>
</dbReference>
<name>A0A8I5UV43_PONAB</name>
<evidence type="ECO:0000256" key="1">
    <source>
        <dbReference type="ARBA" id="ARBA00001954"/>
    </source>
</evidence>
<dbReference type="AlphaFoldDB" id="A0A8I5UV43"/>
<reference evidence="3" key="3">
    <citation type="submission" date="2025-09" db="UniProtKB">
        <authorList>
            <consortium name="Ensembl"/>
        </authorList>
    </citation>
    <scope>IDENTIFICATION</scope>
</reference>
<feature type="region of interest" description="Disordered" evidence="2">
    <location>
        <begin position="22"/>
        <end position="45"/>
    </location>
</feature>
<dbReference type="Proteomes" id="UP000001595">
    <property type="component" value="Chromosome 11"/>
</dbReference>
<evidence type="ECO:0000256" key="2">
    <source>
        <dbReference type="SAM" id="MobiDB-lite"/>
    </source>
</evidence>
<keyword evidence="4" id="KW-1185">Reference proteome</keyword>
<dbReference type="Ensembl" id="ENSPPYT00000055311.1">
    <property type="protein sequence ID" value="ENSPPYP00000044982.1"/>
    <property type="gene ID" value="ENSPPYG00000003342.3"/>
</dbReference>
<dbReference type="Gene3D" id="2.60.120.590">
    <property type="entry name" value="Alpha-ketoglutarate-dependent dioxygenase AlkB-like"/>
    <property type="match status" value="1"/>
</dbReference>
<protein>
    <submittedName>
        <fullName evidence="3">AlkB homolog 3, alpha-ketoglutarate dependent dioxygenase</fullName>
    </submittedName>
</protein>
<dbReference type="InterPro" id="IPR037151">
    <property type="entry name" value="AlkB-like_sf"/>
</dbReference>
<evidence type="ECO:0000313" key="3">
    <source>
        <dbReference type="Ensembl" id="ENSPPYP00000044982.1"/>
    </source>
</evidence>
<feature type="compositionally biased region" description="Polar residues" evidence="2">
    <location>
        <begin position="22"/>
        <end position="31"/>
    </location>
</feature>
<sequence length="147" mass="16994">MEEKRRRARVQGAWAAPVKSQAIAQPATTAKSRLHQKPGQTWKNKEHHLSDREFVFKEPQQVNSWFFLQYRQGVYEISLSPTGVSRVCLYPGFVDVKEADWILEQLCQDVPWKQRTGIREGCHFVCYATVLPFSWSVDRSGILCCAH</sequence>
<dbReference type="GeneTree" id="ENSGT00940000157226"/>
<reference evidence="3 4" key="1">
    <citation type="submission" date="2008-02" db="EMBL/GenBank/DDBJ databases">
        <title>A 6x draft sequence assembly of the Pongo pygmaeus abelii genome.</title>
        <authorList>
            <person name="Wilson R.K."/>
            <person name="Mardis E."/>
        </authorList>
    </citation>
    <scope>NUCLEOTIDE SEQUENCE [LARGE SCALE GENOMIC DNA]</scope>
</reference>
<reference evidence="3" key="2">
    <citation type="submission" date="2025-08" db="UniProtKB">
        <authorList>
            <consortium name="Ensembl"/>
        </authorList>
    </citation>
    <scope>IDENTIFICATION</scope>
</reference>
<organism evidence="3 4">
    <name type="scientific">Pongo abelii</name>
    <name type="common">Sumatran orangutan</name>
    <name type="synonym">Pongo pygmaeus abelii</name>
    <dbReference type="NCBI Taxonomy" id="9601"/>
    <lineage>
        <taxon>Eukaryota</taxon>
        <taxon>Metazoa</taxon>
        <taxon>Chordata</taxon>
        <taxon>Craniata</taxon>
        <taxon>Vertebrata</taxon>
        <taxon>Euteleostomi</taxon>
        <taxon>Mammalia</taxon>
        <taxon>Eutheria</taxon>
        <taxon>Euarchontoglires</taxon>
        <taxon>Primates</taxon>
        <taxon>Haplorrhini</taxon>
        <taxon>Catarrhini</taxon>
        <taxon>Hominidae</taxon>
        <taxon>Pongo</taxon>
    </lineage>
</organism>